<sequence>MPGGPPEASGRAGRASCPMVVWGIRSARPRGPYASARGARPPVRHGTRTASPAPRPRFPRFTRSTRHSRFTRDTRTAPRPAEESPVFTTRPTLQGTFGMASTTHWLASQSAMAVLEDGGNAYDAAVAAGFVLHVVEPHLNGPAGEVPIILAPADGPVRVLCGQGPAPAGASVAHYTALGLDLVPGTGPLAAAVPGAFDAWMLLLRDHGTRSLAEVLRYAIGYAEHGHPAVERIGETVETVRALFETEWTSSAEIYLPGGRSVAPGGLLRNRPLAATWRRLLAEAEAASPGREAQIDAARRIWREGFIGEALAGFAARPAMDTSGERHAGTLTGDDLMAFSATYEEPVTHDWNGWTVAKAGGWSQGPAFLQQLALLPDELPAYGSAAYVHLLIEGCKLAMADREAWYGDADEVPLATLLGPGYNAGRRALIGERASYELRPGSPDGRTPRLSKHARAAATGTGEGGFGARGAAGSGAGEPTVARGTGDGSAGPDGSVPADVAPEIDRNGATRGDTCHIDVVDRWGNLVSATPSGGWLQSNPVVPALGFPLGTRLQMAWLEEGLPNSLTPGRRPRTTLTPSLALRDGVPVMAFGTPGGDQQDQWQVHFFLAVALRGAVRGGLDLQGAVDAPNWHNDAFPGSFFPRGMRPGSVTVESRIGDGVVGELRRRGHHVTVGDAWSEGRLCAVARDPETGVLSAAANPRGMQGYAVGR</sequence>
<dbReference type="AlphaFoldDB" id="A0A640S6Q9"/>
<dbReference type="Pfam" id="PF01019">
    <property type="entry name" value="G_glu_transpept"/>
    <property type="match status" value="1"/>
</dbReference>
<dbReference type="PANTHER" id="PTHR43881">
    <property type="entry name" value="GAMMA-GLUTAMYLTRANSPEPTIDASE (AFU_ORTHOLOGUE AFUA_4G13580)"/>
    <property type="match status" value="1"/>
</dbReference>
<evidence type="ECO:0000313" key="2">
    <source>
        <dbReference type="EMBL" id="GFE06909.1"/>
    </source>
</evidence>
<dbReference type="PANTHER" id="PTHR43881:SF1">
    <property type="entry name" value="GAMMA-GLUTAMYLTRANSPEPTIDASE (AFU_ORTHOLOGUE AFUA_4G13580)"/>
    <property type="match status" value="1"/>
</dbReference>
<gene>
    <name evidence="2" type="ORF">Scani_31770</name>
</gene>
<dbReference type="InterPro" id="IPR029055">
    <property type="entry name" value="Ntn_hydrolases_N"/>
</dbReference>
<dbReference type="InterPro" id="IPR052896">
    <property type="entry name" value="GGT-like_enzyme"/>
</dbReference>
<name>A0A640S6Q9_9ACTN</name>
<organism evidence="2 3">
    <name type="scientific">Streptomyces caniferus</name>
    <dbReference type="NCBI Taxonomy" id="285557"/>
    <lineage>
        <taxon>Bacteria</taxon>
        <taxon>Bacillati</taxon>
        <taxon>Actinomycetota</taxon>
        <taxon>Actinomycetes</taxon>
        <taxon>Kitasatosporales</taxon>
        <taxon>Streptomycetaceae</taxon>
        <taxon>Streptomyces</taxon>
    </lineage>
</organism>
<dbReference type="EMBL" id="BLIN01000003">
    <property type="protein sequence ID" value="GFE06909.1"/>
    <property type="molecule type" value="Genomic_DNA"/>
</dbReference>
<dbReference type="GO" id="GO:0016740">
    <property type="term" value="F:transferase activity"/>
    <property type="evidence" value="ECO:0007669"/>
    <property type="project" value="UniProtKB-KW"/>
</dbReference>
<dbReference type="InterPro" id="IPR043137">
    <property type="entry name" value="GGT_ssub_C"/>
</dbReference>
<feature type="compositionally biased region" description="Basic and acidic residues" evidence="1">
    <location>
        <begin position="70"/>
        <end position="82"/>
    </location>
</feature>
<proteinExistence type="predicted"/>
<dbReference type="InterPro" id="IPR043138">
    <property type="entry name" value="GGT_lsub"/>
</dbReference>
<comment type="caution">
    <text evidence="2">The sequence shown here is derived from an EMBL/GenBank/DDBJ whole genome shotgun (WGS) entry which is preliminary data.</text>
</comment>
<dbReference type="SUPFAM" id="SSF56235">
    <property type="entry name" value="N-terminal nucleophile aminohydrolases (Ntn hydrolases)"/>
    <property type="match status" value="1"/>
</dbReference>
<evidence type="ECO:0000313" key="3">
    <source>
        <dbReference type="Proteomes" id="UP000435837"/>
    </source>
</evidence>
<protein>
    <submittedName>
        <fullName evidence="2">Gamma-glutamyltransferase</fullName>
    </submittedName>
</protein>
<dbReference type="Gene3D" id="3.60.20.40">
    <property type="match status" value="1"/>
</dbReference>
<dbReference type="Proteomes" id="UP000435837">
    <property type="component" value="Unassembled WGS sequence"/>
</dbReference>
<keyword evidence="2" id="KW-0808">Transferase</keyword>
<feature type="compositionally biased region" description="Gly residues" evidence="1">
    <location>
        <begin position="461"/>
        <end position="476"/>
    </location>
</feature>
<accession>A0A640S6Q9</accession>
<feature type="region of interest" description="Disordered" evidence="1">
    <location>
        <begin position="437"/>
        <end position="509"/>
    </location>
</feature>
<dbReference type="PRINTS" id="PR01210">
    <property type="entry name" value="GGTRANSPTASE"/>
</dbReference>
<dbReference type="Gene3D" id="1.10.246.130">
    <property type="match status" value="1"/>
</dbReference>
<reference evidence="2 3" key="1">
    <citation type="submission" date="2019-12" db="EMBL/GenBank/DDBJ databases">
        <title>Whole genome shotgun sequence of Streptomyces caniferus NBRC 15389.</title>
        <authorList>
            <person name="Ichikawa N."/>
            <person name="Kimura A."/>
            <person name="Kitahashi Y."/>
            <person name="Komaki H."/>
            <person name="Tamura T."/>
        </authorList>
    </citation>
    <scope>NUCLEOTIDE SEQUENCE [LARGE SCALE GENOMIC DNA]</scope>
    <source>
        <strain evidence="2 3">NBRC 15389</strain>
    </source>
</reference>
<evidence type="ECO:0000256" key="1">
    <source>
        <dbReference type="SAM" id="MobiDB-lite"/>
    </source>
</evidence>
<feature type="compositionally biased region" description="Basic residues" evidence="1">
    <location>
        <begin position="57"/>
        <end position="69"/>
    </location>
</feature>
<feature type="region of interest" description="Disordered" evidence="1">
    <location>
        <begin position="28"/>
        <end position="93"/>
    </location>
</feature>